<dbReference type="Proteomes" id="UP000694545">
    <property type="component" value="Unplaced"/>
</dbReference>
<feature type="compositionally biased region" description="Polar residues" evidence="1">
    <location>
        <begin position="182"/>
        <end position="199"/>
    </location>
</feature>
<evidence type="ECO:0000313" key="2">
    <source>
        <dbReference type="Ensembl" id="ENSVKKP00000016213.1"/>
    </source>
</evidence>
<feature type="region of interest" description="Disordered" evidence="1">
    <location>
        <begin position="177"/>
        <end position="216"/>
    </location>
</feature>
<protein>
    <submittedName>
        <fullName evidence="2">Uncharacterized protein</fullName>
    </submittedName>
</protein>
<dbReference type="PANTHER" id="PTHR36474:SF1">
    <property type="entry name" value="PROTEIN LIAT1"/>
    <property type="match status" value="1"/>
</dbReference>
<feature type="region of interest" description="Disordered" evidence="1">
    <location>
        <begin position="1"/>
        <end position="115"/>
    </location>
</feature>
<reference evidence="2" key="1">
    <citation type="submission" date="2025-08" db="UniProtKB">
        <authorList>
            <consortium name="Ensembl"/>
        </authorList>
    </citation>
    <scope>IDENTIFICATION</scope>
</reference>
<feature type="compositionally biased region" description="Basic residues" evidence="1">
    <location>
        <begin position="30"/>
        <end position="46"/>
    </location>
</feature>
<dbReference type="OMA" id="ESPGCKG"/>
<evidence type="ECO:0000256" key="1">
    <source>
        <dbReference type="SAM" id="MobiDB-lite"/>
    </source>
</evidence>
<keyword evidence="3" id="KW-1185">Reference proteome</keyword>
<dbReference type="AlphaFoldDB" id="A0A8D2L3R2"/>
<accession>A0A8D2L3R2</accession>
<proteinExistence type="predicted"/>
<sequence>MEVFQPEPAAEGEGANTGKAPPKDPPPKPQHGKRKARKKKKKKKAAQGKAGQPVARRGIRVKSALELPQPHSNDETPQEDTTRATTPSKATRDLLSPSSPSVLLSTRGGSGPAESLRWEGILEDPVAEAERMWNYRLNRRKRYGAYIQQNLPPAPSFTLKRLPRLCKPAQAAGELLLRRSKSSPAVSEANTPSPKATTKVSKRQLGLPPSISQEMA</sequence>
<reference evidence="2" key="2">
    <citation type="submission" date="2025-09" db="UniProtKB">
        <authorList>
            <consortium name="Ensembl"/>
        </authorList>
    </citation>
    <scope>IDENTIFICATION</scope>
</reference>
<feature type="compositionally biased region" description="Low complexity" evidence="1">
    <location>
        <begin position="94"/>
        <end position="105"/>
    </location>
</feature>
<dbReference type="InterPro" id="IPR038794">
    <property type="entry name" value="LIAT1"/>
</dbReference>
<name>A0A8D2L3R2_VARKO</name>
<evidence type="ECO:0000313" key="3">
    <source>
        <dbReference type="Proteomes" id="UP000694545"/>
    </source>
</evidence>
<organism evidence="2 3">
    <name type="scientific">Varanus komodoensis</name>
    <name type="common">Komodo dragon</name>
    <dbReference type="NCBI Taxonomy" id="61221"/>
    <lineage>
        <taxon>Eukaryota</taxon>
        <taxon>Metazoa</taxon>
        <taxon>Chordata</taxon>
        <taxon>Craniata</taxon>
        <taxon>Vertebrata</taxon>
        <taxon>Euteleostomi</taxon>
        <taxon>Lepidosauria</taxon>
        <taxon>Squamata</taxon>
        <taxon>Bifurcata</taxon>
        <taxon>Unidentata</taxon>
        <taxon>Episquamata</taxon>
        <taxon>Toxicofera</taxon>
        <taxon>Anguimorpha</taxon>
        <taxon>Paleoanguimorpha</taxon>
        <taxon>Varanoidea</taxon>
        <taxon>Varanidae</taxon>
        <taxon>Varanus</taxon>
    </lineage>
</organism>
<dbReference type="PANTHER" id="PTHR36474">
    <property type="entry name" value="PROTEIN LIAT1"/>
    <property type="match status" value="1"/>
</dbReference>
<dbReference type="Ensembl" id="ENSVKKT00000016598.1">
    <property type="protein sequence ID" value="ENSVKKP00000016213.1"/>
    <property type="gene ID" value="ENSVKKG00000011037.1"/>
</dbReference>